<comment type="similarity">
    <text evidence="1">Belongs to the NSE1 family.</text>
</comment>
<dbReference type="GO" id="GO:0005634">
    <property type="term" value="C:nucleus"/>
    <property type="evidence" value="ECO:0007669"/>
    <property type="project" value="UniProtKB-SubCell"/>
</dbReference>
<feature type="region of interest" description="Disordered" evidence="2">
    <location>
        <begin position="146"/>
        <end position="171"/>
    </location>
</feature>
<evidence type="ECO:0000313" key="3">
    <source>
        <dbReference type="EMBL" id="KIV90383.1"/>
    </source>
</evidence>
<keyword evidence="1" id="KW-0227">DNA damage</keyword>
<dbReference type="EC" id="2.3.2.27" evidence="1"/>
<dbReference type="GO" id="GO:0008270">
    <property type="term" value="F:zinc ion binding"/>
    <property type="evidence" value="ECO:0007669"/>
    <property type="project" value="UniProtKB-KW"/>
</dbReference>
<dbReference type="RefSeq" id="XP_016221957.1">
    <property type="nucleotide sequence ID" value="XM_016372625.1"/>
</dbReference>
<keyword evidence="1" id="KW-0234">DNA repair</keyword>
<accession>A0A0D1ZUA9</accession>
<dbReference type="HOGENOM" id="CLU_045153_0_1_1"/>
<keyword evidence="1" id="KW-0479">Metal-binding</keyword>
<protein>
    <recommendedName>
        <fullName evidence="1">Non-structural maintenance of chromosomes element 1 homolog</fullName>
        <ecNumber evidence="1">2.3.2.27</ecNumber>
    </recommendedName>
</protein>
<reference evidence="3 4" key="1">
    <citation type="submission" date="2015-01" db="EMBL/GenBank/DDBJ databases">
        <title>The Genome Sequence of Exophiala mesophila CBS40295.</title>
        <authorList>
            <consortium name="The Broad Institute Genomics Platform"/>
            <person name="Cuomo C."/>
            <person name="de Hoog S."/>
            <person name="Gorbushina A."/>
            <person name="Stielow B."/>
            <person name="Teixiera M."/>
            <person name="Abouelleil A."/>
            <person name="Chapman S.B."/>
            <person name="Priest M."/>
            <person name="Young S.K."/>
            <person name="Wortman J."/>
            <person name="Nusbaum C."/>
            <person name="Birren B."/>
        </authorList>
    </citation>
    <scope>NUCLEOTIDE SEQUENCE [LARGE SCALE GENOMIC DNA]</scope>
    <source>
        <strain evidence="3 4">CBS 40295</strain>
    </source>
</reference>
<comment type="subcellular location">
    <subcellularLocation>
        <location evidence="1">Nucleus</location>
    </subcellularLocation>
</comment>
<dbReference type="PANTHER" id="PTHR20973">
    <property type="entry name" value="NON-SMC ELEMENT 1-RELATED"/>
    <property type="match status" value="1"/>
</dbReference>
<dbReference type="Gene3D" id="3.90.1150.220">
    <property type="match status" value="1"/>
</dbReference>
<keyword evidence="1" id="KW-0863">Zinc-finger</keyword>
<dbReference type="PANTHER" id="PTHR20973:SF0">
    <property type="entry name" value="NON-STRUCTURAL MAINTENANCE OF CHROMOSOMES ELEMENT 1 HOMOLOG"/>
    <property type="match status" value="1"/>
</dbReference>
<feature type="compositionally biased region" description="Polar residues" evidence="2">
    <location>
        <begin position="156"/>
        <end position="170"/>
    </location>
</feature>
<dbReference type="VEuPathDB" id="FungiDB:PV10_07692"/>
<dbReference type="Pfam" id="PF07574">
    <property type="entry name" value="SMC_Nse1"/>
    <property type="match status" value="1"/>
</dbReference>
<proteinExistence type="inferred from homology"/>
<comment type="function">
    <text evidence="1">Acts in a DNA repair pathway for removal of UV-induced DNA damage that is distinct from classical nucleotide excision repair and in repair of ionizing radiation damage. Functions in homologous recombination repair of DNA double strand breaks and in recovery of stalled replication forks.</text>
</comment>
<name>A0A0D1ZUA9_EXOME</name>
<dbReference type="GO" id="GO:0030915">
    <property type="term" value="C:Smc5-Smc6 complex"/>
    <property type="evidence" value="ECO:0007669"/>
    <property type="project" value="UniProtKB-UniRule"/>
</dbReference>
<dbReference type="GeneID" id="27325537"/>
<dbReference type="EMBL" id="KN847524">
    <property type="protein sequence ID" value="KIV90383.1"/>
    <property type="molecule type" value="Genomic_DNA"/>
</dbReference>
<evidence type="ECO:0000313" key="4">
    <source>
        <dbReference type="Proteomes" id="UP000054302"/>
    </source>
</evidence>
<keyword evidence="1" id="KW-0862">Zinc</keyword>
<evidence type="ECO:0000256" key="2">
    <source>
        <dbReference type="SAM" id="MobiDB-lite"/>
    </source>
</evidence>
<keyword evidence="4" id="KW-1185">Reference proteome</keyword>
<keyword evidence="1" id="KW-0833">Ubl conjugation pathway</keyword>
<comment type="catalytic activity">
    <reaction evidence="1">
        <text>S-ubiquitinyl-[E2 ubiquitin-conjugating enzyme]-L-cysteine + [acceptor protein]-L-lysine = [E2 ubiquitin-conjugating enzyme]-L-cysteine + N(6)-ubiquitinyl-[acceptor protein]-L-lysine.</text>
        <dbReference type="EC" id="2.3.2.27"/>
    </reaction>
</comment>
<keyword evidence="1" id="KW-0233">DNA recombination</keyword>
<comment type="subunit">
    <text evidence="1">Component of the Smc5-Smc6 complex.</text>
</comment>
<dbReference type="AlphaFoldDB" id="A0A0D1ZUA9"/>
<dbReference type="Proteomes" id="UP000054302">
    <property type="component" value="Unassembled WGS sequence"/>
</dbReference>
<gene>
    <name evidence="3" type="ORF">PV10_07692</name>
</gene>
<dbReference type="Gene3D" id="1.10.10.10">
    <property type="entry name" value="Winged helix-like DNA-binding domain superfamily/Winged helix DNA-binding domain"/>
    <property type="match status" value="1"/>
</dbReference>
<dbReference type="GO" id="GO:0061630">
    <property type="term" value="F:ubiquitin protein ligase activity"/>
    <property type="evidence" value="ECO:0007669"/>
    <property type="project" value="UniProtKB-EC"/>
</dbReference>
<keyword evidence="1" id="KW-0539">Nucleus</keyword>
<dbReference type="GO" id="GO:0000724">
    <property type="term" value="P:double-strand break repair via homologous recombination"/>
    <property type="evidence" value="ECO:0007669"/>
    <property type="project" value="TreeGrafter"/>
</dbReference>
<dbReference type="STRING" id="212818.A0A0D1ZUA9"/>
<dbReference type="OrthoDB" id="185455at2759"/>
<keyword evidence="1" id="KW-0808">Transferase</keyword>
<sequence>MSQYPPADDYSDANRAFLQAMLSCSFLTLESARPLLAALQSYNEGKEVLPEDISAEDLNRYVSQANDKVSPLDLEIRTTFHQRTREKVYALVNTTSDAMTQLATSYTPDEIAFVKRMLDEMFDGRHNTTRTEAMCLSGIDAIKLGRAPNNRRETQNADADNANTQSSLGSLSPKEAETLLDKLVQEDWLEKSRAGFYSLSPRALLELKGWLIDTYNEDEDGEKRDKIKTCYACKDIVTVCPLAIGPTLRKP</sequence>
<dbReference type="InterPro" id="IPR011513">
    <property type="entry name" value="Nse1"/>
</dbReference>
<dbReference type="InterPro" id="IPR036388">
    <property type="entry name" value="WH-like_DNA-bd_sf"/>
</dbReference>
<dbReference type="OMA" id="RCPNYSN"/>
<organism evidence="3 4">
    <name type="scientific">Exophiala mesophila</name>
    <name type="common">Black yeast-like fungus</name>
    <dbReference type="NCBI Taxonomy" id="212818"/>
    <lineage>
        <taxon>Eukaryota</taxon>
        <taxon>Fungi</taxon>
        <taxon>Dikarya</taxon>
        <taxon>Ascomycota</taxon>
        <taxon>Pezizomycotina</taxon>
        <taxon>Eurotiomycetes</taxon>
        <taxon>Chaetothyriomycetidae</taxon>
        <taxon>Chaetothyriales</taxon>
        <taxon>Herpotrichiellaceae</taxon>
        <taxon>Exophiala</taxon>
    </lineage>
</organism>
<evidence type="ECO:0000256" key="1">
    <source>
        <dbReference type="RuleBase" id="RU368018"/>
    </source>
</evidence>